<dbReference type="InterPro" id="IPR014757">
    <property type="entry name" value="Tscrpt_reg_IclR_C"/>
</dbReference>
<organism evidence="6 7">
    <name type="scientific">Haloarcula rubra</name>
    <dbReference type="NCBI Taxonomy" id="2487747"/>
    <lineage>
        <taxon>Archaea</taxon>
        <taxon>Methanobacteriati</taxon>
        <taxon>Methanobacteriota</taxon>
        <taxon>Stenosarchaea group</taxon>
        <taxon>Halobacteria</taxon>
        <taxon>Halobacteriales</taxon>
        <taxon>Haloarculaceae</taxon>
        <taxon>Haloarcula</taxon>
    </lineage>
</organism>
<dbReference type="InterPro" id="IPR011991">
    <property type="entry name" value="ArsR-like_HTH"/>
</dbReference>
<dbReference type="SUPFAM" id="SSF55781">
    <property type="entry name" value="GAF domain-like"/>
    <property type="match status" value="1"/>
</dbReference>
<dbReference type="InterPro" id="IPR050707">
    <property type="entry name" value="HTH_MetabolicPath_Reg"/>
</dbReference>
<dbReference type="PROSITE" id="PS51077">
    <property type="entry name" value="HTH_ICLR"/>
    <property type="match status" value="1"/>
</dbReference>
<dbReference type="SUPFAM" id="SSF46785">
    <property type="entry name" value="Winged helix' DNA-binding domain"/>
    <property type="match status" value="1"/>
</dbReference>
<evidence type="ECO:0000313" key="7">
    <source>
        <dbReference type="Proteomes" id="UP001430377"/>
    </source>
</evidence>
<dbReference type="InterPro" id="IPR029016">
    <property type="entry name" value="GAF-like_dom_sf"/>
</dbReference>
<dbReference type="Gene3D" id="3.30.450.40">
    <property type="match status" value="1"/>
</dbReference>
<dbReference type="PANTHER" id="PTHR30136">
    <property type="entry name" value="HELIX-TURN-HELIX TRANSCRIPTIONAL REGULATOR, ICLR FAMILY"/>
    <property type="match status" value="1"/>
</dbReference>
<dbReference type="EMBL" id="RKLR01000001">
    <property type="protein sequence ID" value="MBX0322147.1"/>
    <property type="molecule type" value="Genomic_DNA"/>
</dbReference>
<proteinExistence type="predicted"/>
<keyword evidence="2" id="KW-0238">DNA-binding</keyword>
<dbReference type="AlphaFoldDB" id="A0AAW4PP92"/>
<feature type="domain" description="IclR-ED" evidence="5">
    <location>
        <begin position="70"/>
        <end position="254"/>
    </location>
</feature>
<reference evidence="6 7" key="1">
    <citation type="submission" date="2021-06" db="EMBL/GenBank/DDBJ databases">
        <title>Halomicroarcula sp. a new haloarchaeum isolated from saline soil.</title>
        <authorList>
            <person name="Duran-Viseras A."/>
            <person name="Sanchez-Porro C."/>
            <person name="Ventosa A."/>
        </authorList>
    </citation>
    <scope>NUCLEOTIDE SEQUENCE [LARGE SCALE GENOMIC DNA]</scope>
    <source>
        <strain evidence="6 7">F13</strain>
    </source>
</reference>
<protein>
    <submittedName>
        <fullName evidence="6">IclR family transcriptional regulator</fullName>
    </submittedName>
</protein>
<evidence type="ECO:0000256" key="2">
    <source>
        <dbReference type="ARBA" id="ARBA00023125"/>
    </source>
</evidence>
<evidence type="ECO:0000256" key="1">
    <source>
        <dbReference type="ARBA" id="ARBA00023015"/>
    </source>
</evidence>
<dbReference type="CDD" id="cd00090">
    <property type="entry name" value="HTH_ARSR"/>
    <property type="match status" value="1"/>
</dbReference>
<dbReference type="InterPro" id="IPR005471">
    <property type="entry name" value="Tscrpt_reg_IclR_N"/>
</dbReference>
<accession>A0AAW4PP92</accession>
<dbReference type="SMART" id="SM00346">
    <property type="entry name" value="HTH_ICLR"/>
    <property type="match status" value="1"/>
</dbReference>
<dbReference type="PANTHER" id="PTHR30136:SF35">
    <property type="entry name" value="HTH-TYPE TRANSCRIPTIONAL REGULATOR RV1719"/>
    <property type="match status" value="1"/>
</dbReference>
<dbReference type="GO" id="GO:0003677">
    <property type="term" value="F:DNA binding"/>
    <property type="evidence" value="ECO:0007669"/>
    <property type="project" value="UniProtKB-KW"/>
</dbReference>
<dbReference type="InterPro" id="IPR036388">
    <property type="entry name" value="WH-like_DNA-bd_sf"/>
</dbReference>
<dbReference type="InterPro" id="IPR036390">
    <property type="entry name" value="WH_DNA-bd_sf"/>
</dbReference>
<comment type="caution">
    <text evidence="6">The sequence shown here is derived from an EMBL/GenBank/DDBJ whole genome shotgun (WGS) entry which is preliminary data.</text>
</comment>
<dbReference type="Proteomes" id="UP001430377">
    <property type="component" value="Unassembled WGS sequence"/>
</dbReference>
<gene>
    <name evidence="6" type="ORF">EGH21_03775</name>
</gene>
<dbReference type="RefSeq" id="WP_220617121.1">
    <property type="nucleotide sequence ID" value="NZ_RKLR01000001.1"/>
</dbReference>
<dbReference type="GO" id="GO:0003700">
    <property type="term" value="F:DNA-binding transcription factor activity"/>
    <property type="evidence" value="ECO:0007669"/>
    <property type="project" value="TreeGrafter"/>
</dbReference>
<evidence type="ECO:0000256" key="3">
    <source>
        <dbReference type="ARBA" id="ARBA00023163"/>
    </source>
</evidence>
<dbReference type="Gene3D" id="1.10.10.10">
    <property type="entry name" value="Winged helix-like DNA-binding domain superfamily/Winged helix DNA-binding domain"/>
    <property type="match status" value="1"/>
</dbReference>
<evidence type="ECO:0000259" key="4">
    <source>
        <dbReference type="PROSITE" id="PS51077"/>
    </source>
</evidence>
<keyword evidence="3" id="KW-0804">Transcription</keyword>
<evidence type="ECO:0000259" key="5">
    <source>
        <dbReference type="PROSITE" id="PS51078"/>
    </source>
</evidence>
<evidence type="ECO:0000313" key="6">
    <source>
        <dbReference type="EMBL" id="MBX0322147.1"/>
    </source>
</evidence>
<dbReference type="Pfam" id="PF09339">
    <property type="entry name" value="HTH_IclR"/>
    <property type="match status" value="1"/>
</dbReference>
<keyword evidence="7" id="KW-1185">Reference proteome</keyword>
<sequence length="255" mass="27311">MADTPDYTIDATETSLDLLEMLAESPDPLGVTTLADRLDVSKSVVHNHLSTLRARGYVLKRGNRYEPSLRSLSLGSQTRAKIPVYQSARQQLDNLAAASGETSVLFVLEETEGVPTYIAEAAEGWSPQYREGERLPLHINAPGKAILSSLPDDRIDDVLDAADLVAPTSATMTEPAELKAALRSVRDDTVAFCRGEQYEGIVGVATAVSTSDTDHVAAIGVCGPVDRLNGRYLEEDIAGQVLSTAKSIQVALTSQ</sequence>
<feature type="domain" description="HTH iclR-type" evidence="4">
    <location>
        <begin position="9"/>
        <end position="76"/>
    </location>
</feature>
<dbReference type="PROSITE" id="PS51078">
    <property type="entry name" value="ICLR_ED"/>
    <property type="match status" value="1"/>
</dbReference>
<keyword evidence="1" id="KW-0805">Transcription regulation</keyword>
<name>A0AAW4PP92_9EURY</name>
<dbReference type="Pfam" id="PF01614">
    <property type="entry name" value="IclR_C"/>
    <property type="match status" value="1"/>
</dbReference>
<dbReference type="GO" id="GO:0045892">
    <property type="term" value="P:negative regulation of DNA-templated transcription"/>
    <property type="evidence" value="ECO:0007669"/>
    <property type="project" value="TreeGrafter"/>
</dbReference>